<keyword evidence="1" id="KW-1133">Transmembrane helix</keyword>
<reference evidence="2" key="1">
    <citation type="journal article" date="2010" name="Science">
        <title>Plasticity of animal genome architecture unmasked by rapid evolution of a pelagic tunicate.</title>
        <authorList>
            <person name="Denoeud F."/>
            <person name="Henriet S."/>
            <person name="Mungpakdee S."/>
            <person name="Aury J.M."/>
            <person name="Da Silva C."/>
            <person name="Brinkmann H."/>
            <person name="Mikhaleva J."/>
            <person name="Olsen L.C."/>
            <person name="Jubin C."/>
            <person name="Canestro C."/>
            <person name="Bouquet J.M."/>
            <person name="Danks G."/>
            <person name="Poulain J."/>
            <person name="Campsteijn C."/>
            <person name="Adamski M."/>
            <person name="Cross I."/>
            <person name="Yadetie F."/>
            <person name="Muffato M."/>
            <person name="Louis A."/>
            <person name="Butcher S."/>
            <person name="Tsagkogeorga G."/>
            <person name="Konrad A."/>
            <person name="Singh S."/>
            <person name="Jensen M.F."/>
            <person name="Cong E.H."/>
            <person name="Eikeseth-Otteraa H."/>
            <person name="Noel B."/>
            <person name="Anthouard V."/>
            <person name="Porcel B.M."/>
            <person name="Kachouri-Lafond R."/>
            <person name="Nishino A."/>
            <person name="Ugolini M."/>
            <person name="Chourrout P."/>
            <person name="Nishida H."/>
            <person name="Aasland R."/>
            <person name="Huzurbazar S."/>
            <person name="Westhof E."/>
            <person name="Delsuc F."/>
            <person name="Lehrach H."/>
            <person name="Reinhardt R."/>
            <person name="Weissenbach J."/>
            <person name="Roy S.W."/>
            <person name="Artiguenave F."/>
            <person name="Postlethwait J.H."/>
            <person name="Manak J.R."/>
            <person name="Thompson E.M."/>
            <person name="Jaillon O."/>
            <person name="Du Pasquier L."/>
            <person name="Boudinot P."/>
            <person name="Liberles D.A."/>
            <person name="Volff J.N."/>
            <person name="Philippe H."/>
            <person name="Lenhard B."/>
            <person name="Roest Crollius H."/>
            <person name="Wincker P."/>
            <person name="Chourrout D."/>
        </authorList>
    </citation>
    <scope>NUCLEOTIDE SEQUENCE [LARGE SCALE GENOMIC DNA]</scope>
</reference>
<dbReference type="InParanoid" id="E4XF51"/>
<feature type="transmembrane region" description="Helical" evidence="1">
    <location>
        <begin position="37"/>
        <end position="57"/>
    </location>
</feature>
<feature type="transmembrane region" description="Helical" evidence="1">
    <location>
        <begin position="109"/>
        <end position="125"/>
    </location>
</feature>
<keyword evidence="1" id="KW-0812">Transmembrane</keyword>
<feature type="transmembrane region" description="Helical" evidence="1">
    <location>
        <begin position="199"/>
        <end position="226"/>
    </location>
</feature>
<feature type="transmembrane region" description="Helical" evidence="1">
    <location>
        <begin position="131"/>
        <end position="149"/>
    </location>
</feature>
<sequence length="252" mass="29954">MTSETQEKQEKEDEHAKIQKIYDHTRIITHREQRLKVNFLLLVYWFPAYIYDYWLQFPSFDGVHVFSDFLSNWGSTIILLHLIFSLIMDLVPDEDRANLKKYHNKFTQIAVVQAFIVSALFWGLLGDRFDWQSIHEHAINVLVTMTSYFVSEVRFRKRDCFIFYAYGWAYMANTYWAYLRNRDSIYTILSWGETDAPSTFPLTTFQLAFVSIFGAASVLHGLMYVIDRIRWLVYERAEKRNRLQLAMAKMGS</sequence>
<keyword evidence="1" id="KW-0472">Membrane</keyword>
<accession>E4XF51</accession>
<dbReference type="EMBL" id="FN653044">
    <property type="protein sequence ID" value="CBY24236.1"/>
    <property type="molecule type" value="Genomic_DNA"/>
</dbReference>
<feature type="transmembrane region" description="Helical" evidence="1">
    <location>
        <begin position="69"/>
        <end position="88"/>
    </location>
</feature>
<keyword evidence="3" id="KW-1185">Reference proteome</keyword>
<organism evidence="2">
    <name type="scientific">Oikopleura dioica</name>
    <name type="common">Tunicate</name>
    <dbReference type="NCBI Taxonomy" id="34765"/>
    <lineage>
        <taxon>Eukaryota</taxon>
        <taxon>Metazoa</taxon>
        <taxon>Chordata</taxon>
        <taxon>Tunicata</taxon>
        <taxon>Appendicularia</taxon>
        <taxon>Copelata</taxon>
        <taxon>Oikopleuridae</taxon>
        <taxon>Oikopleura</taxon>
    </lineage>
</organism>
<feature type="transmembrane region" description="Helical" evidence="1">
    <location>
        <begin position="161"/>
        <end position="179"/>
    </location>
</feature>
<dbReference type="Proteomes" id="UP000001307">
    <property type="component" value="Unassembled WGS sequence"/>
</dbReference>
<proteinExistence type="predicted"/>
<dbReference type="AlphaFoldDB" id="E4XF51"/>
<evidence type="ECO:0000313" key="3">
    <source>
        <dbReference type="Proteomes" id="UP000001307"/>
    </source>
</evidence>
<evidence type="ECO:0000256" key="1">
    <source>
        <dbReference type="SAM" id="Phobius"/>
    </source>
</evidence>
<protein>
    <submittedName>
        <fullName evidence="2">Uncharacterized protein</fullName>
    </submittedName>
</protein>
<dbReference type="OrthoDB" id="10312198at2759"/>
<gene>
    <name evidence="2" type="ORF">GSOID_T00009588001</name>
</gene>
<name>E4XF51_OIKDI</name>
<evidence type="ECO:0000313" key="2">
    <source>
        <dbReference type="EMBL" id="CBY24236.1"/>
    </source>
</evidence>